<accession>X1MZ19</accession>
<evidence type="ECO:0000313" key="1">
    <source>
        <dbReference type="EMBL" id="GAI23276.1"/>
    </source>
</evidence>
<gene>
    <name evidence="1" type="ORF">S06H3_31650</name>
</gene>
<dbReference type="EMBL" id="BARV01018757">
    <property type="protein sequence ID" value="GAI23276.1"/>
    <property type="molecule type" value="Genomic_DNA"/>
</dbReference>
<comment type="caution">
    <text evidence="1">The sequence shown here is derived from an EMBL/GenBank/DDBJ whole genome shotgun (WGS) entry which is preliminary data.</text>
</comment>
<dbReference type="InterPro" id="IPR036926">
    <property type="entry name" value="Thymidate_synth/dCMP_Mease_sf"/>
</dbReference>
<proteinExistence type="predicted"/>
<dbReference type="AlphaFoldDB" id="X1MZ19"/>
<protein>
    <submittedName>
        <fullName evidence="1">Uncharacterized protein</fullName>
    </submittedName>
</protein>
<name>X1MZ19_9ZZZZ</name>
<dbReference type="SUPFAM" id="SSF55831">
    <property type="entry name" value="Thymidylate synthase/dCMP hydroxymethylase"/>
    <property type="match status" value="1"/>
</dbReference>
<feature type="non-terminal residue" evidence="1">
    <location>
        <position position="73"/>
    </location>
</feature>
<organism evidence="1">
    <name type="scientific">marine sediment metagenome</name>
    <dbReference type="NCBI Taxonomy" id="412755"/>
    <lineage>
        <taxon>unclassified sequences</taxon>
        <taxon>metagenomes</taxon>
        <taxon>ecological metagenomes</taxon>
    </lineage>
</organism>
<reference evidence="1" key="1">
    <citation type="journal article" date="2014" name="Front. Microbiol.">
        <title>High frequency of phylogenetically diverse reductive dehalogenase-homologous genes in deep subseafloor sedimentary metagenomes.</title>
        <authorList>
            <person name="Kawai M."/>
            <person name="Futagami T."/>
            <person name="Toyoda A."/>
            <person name="Takaki Y."/>
            <person name="Nishi S."/>
            <person name="Hori S."/>
            <person name="Arai W."/>
            <person name="Tsubouchi T."/>
            <person name="Morono Y."/>
            <person name="Uchiyama I."/>
            <person name="Ito T."/>
            <person name="Fujiyama A."/>
            <person name="Inagaki F."/>
            <person name="Takami H."/>
        </authorList>
    </citation>
    <scope>NUCLEOTIDE SEQUENCE</scope>
    <source>
        <strain evidence="1">Expedition CK06-06</strain>
    </source>
</reference>
<sequence length="73" mass="8466">MISQSAHIYEDCWNKALDQVKKVGESIFPKHFQPDPRGNFDIRLEEDSIVVYHYSPQGDKLQRFQGKTAKELG</sequence>